<dbReference type="EMBL" id="VSRR010035641">
    <property type="protein sequence ID" value="MPC72898.1"/>
    <property type="molecule type" value="Genomic_DNA"/>
</dbReference>
<reference evidence="1 2" key="1">
    <citation type="submission" date="2019-05" db="EMBL/GenBank/DDBJ databases">
        <title>Another draft genome of Portunus trituberculatus and its Hox gene families provides insights of decapod evolution.</title>
        <authorList>
            <person name="Jeong J.-H."/>
            <person name="Song I."/>
            <person name="Kim S."/>
            <person name="Choi T."/>
            <person name="Kim D."/>
            <person name="Ryu S."/>
            <person name="Kim W."/>
        </authorList>
    </citation>
    <scope>NUCLEOTIDE SEQUENCE [LARGE SCALE GENOMIC DNA]</scope>
    <source>
        <tissue evidence="1">Muscle</tissue>
    </source>
</reference>
<protein>
    <submittedName>
        <fullName evidence="1">Protein phosphatase 1 regulatory inhibitor subunit 16B</fullName>
    </submittedName>
</protein>
<organism evidence="1 2">
    <name type="scientific">Portunus trituberculatus</name>
    <name type="common">Swimming crab</name>
    <name type="synonym">Neptunus trituberculatus</name>
    <dbReference type="NCBI Taxonomy" id="210409"/>
    <lineage>
        <taxon>Eukaryota</taxon>
        <taxon>Metazoa</taxon>
        <taxon>Ecdysozoa</taxon>
        <taxon>Arthropoda</taxon>
        <taxon>Crustacea</taxon>
        <taxon>Multicrustacea</taxon>
        <taxon>Malacostraca</taxon>
        <taxon>Eumalacostraca</taxon>
        <taxon>Eucarida</taxon>
        <taxon>Decapoda</taxon>
        <taxon>Pleocyemata</taxon>
        <taxon>Brachyura</taxon>
        <taxon>Eubrachyura</taxon>
        <taxon>Portunoidea</taxon>
        <taxon>Portunidae</taxon>
        <taxon>Portuninae</taxon>
        <taxon>Portunus</taxon>
    </lineage>
</organism>
<keyword evidence="2" id="KW-1185">Reference proteome</keyword>
<evidence type="ECO:0000313" key="1">
    <source>
        <dbReference type="EMBL" id="MPC72898.1"/>
    </source>
</evidence>
<accession>A0A5B7HW16</accession>
<name>A0A5B7HW16_PORTR</name>
<evidence type="ECO:0000313" key="2">
    <source>
        <dbReference type="Proteomes" id="UP000324222"/>
    </source>
</evidence>
<proteinExistence type="predicted"/>
<dbReference type="AlphaFoldDB" id="A0A5B7HW16"/>
<gene>
    <name evidence="1" type="primary">PPP1R16B_0</name>
    <name evidence="1" type="ORF">E2C01_067211</name>
</gene>
<dbReference type="OrthoDB" id="19014at2759"/>
<dbReference type="Proteomes" id="UP000324222">
    <property type="component" value="Unassembled WGS sequence"/>
</dbReference>
<comment type="caution">
    <text evidence="1">The sequence shown here is derived from an EMBL/GenBank/DDBJ whole genome shotgun (WGS) entry which is preliminary data.</text>
</comment>
<sequence length="106" mass="12206">MAPAMASFPTTAEHNELVEEMQYIEKLPVGERIKLAQKRRKQQLFSYAKWIKTDTTGKLVKQKARKGVTFSVLSQMMEIAARGSYEEMRALLKTGKQIFPFIFYNG</sequence>